<gene>
    <name evidence="4" type="ORF">H6P72_26015</name>
</gene>
<dbReference type="PRINTS" id="PR00301">
    <property type="entry name" value="HEATSHOCK70"/>
</dbReference>
<dbReference type="Gene3D" id="3.30.420.40">
    <property type="match status" value="2"/>
</dbReference>
<evidence type="ECO:0000256" key="3">
    <source>
        <dbReference type="SAM" id="MobiDB-lite"/>
    </source>
</evidence>
<feature type="non-terminal residue" evidence="4">
    <location>
        <position position="1"/>
    </location>
</feature>
<keyword evidence="5" id="KW-1185">Reference proteome</keyword>
<reference evidence="4 5" key="1">
    <citation type="submission" date="2020-08" db="EMBL/GenBank/DDBJ databases">
        <title>Emergence and comparative genomics analysis of Citrobacter in Fennec fox imported from North Africa to China.</title>
        <authorList>
            <person name="Zheng B."/>
        </authorList>
    </citation>
    <scope>NUCLEOTIDE SEQUENCE [LARGE SCALE GENOMIC DNA]</scope>
    <source>
        <strain evidence="4 5">FF371</strain>
    </source>
</reference>
<evidence type="ECO:0000313" key="4">
    <source>
        <dbReference type="EMBL" id="MBC2650022.1"/>
    </source>
</evidence>
<dbReference type="PANTHER" id="PTHR19375">
    <property type="entry name" value="HEAT SHOCK PROTEIN 70KDA"/>
    <property type="match status" value="1"/>
</dbReference>
<keyword evidence="2" id="KW-0067">ATP-binding</keyword>
<protein>
    <submittedName>
        <fullName evidence="4">Hsp70 family protein</fullName>
    </submittedName>
</protein>
<keyword evidence="1" id="KW-0547">Nucleotide-binding</keyword>
<accession>A0ABR6U2U5</accession>
<feature type="non-terminal residue" evidence="4">
    <location>
        <position position="115"/>
    </location>
</feature>
<evidence type="ECO:0000313" key="5">
    <source>
        <dbReference type="Proteomes" id="UP000586346"/>
    </source>
</evidence>
<name>A0ABR6U2U5_CITBR</name>
<dbReference type="Proteomes" id="UP000586346">
    <property type="component" value="Unassembled WGS sequence"/>
</dbReference>
<dbReference type="InterPro" id="IPR043129">
    <property type="entry name" value="ATPase_NBD"/>
</dbReference>
<dbReference type="SUPFAM" id="SSF53067">
    <property type="entry name" value="Actin-like ATPase domain"/>
    <property type="match status" value="1"/>
</dbReference>
<dbReference type="InterPro" id="IPR029047">
    <property type="entry name" value="HSP70_peptide-bd_sf"/>
</dbReference>
<dbReference type="EMBL" id="JACLAH010000093">
    <property type="protein sequence ID" value="MBC2650022.1"/>
    <property type="molecule type" value="Genomic_DNA"/>
</dbReference>
<feature type="region of interest" description="Disordered" evidence="3">
    <location>
        <begin position="94"/>
        <end position="115"/>
    </location>
</feature>
<comment type="caution">
    <text evidence="4">The sequence shown here is derived from an EMBL/GenBank/DDBJ whole genome shotgun (WGS) entry which is preliminary data.</text>
</comment>
<evidence type="ECO:0000256" key="2">
    <source>
        <dbReference type="ARBA" id="ARBA00022840"/>
    </source>
</evidence>
<dbReference type="RefSeq" id="WP_185665849.1">
    <property type="nucleotide sequence ID" value="NZ_JACLAH010000093.1"/>
</dbReference>
<proteinExistence type="predicted"/>
<dbReference type="Gene3D" id="2.60.34.10">
    <property type="entry name" value="Substrate Binding Domain Of DNAk, Chain A, domain 1"/>
    <property type="match status" value="1"/>
</dbReference>
<organism evidence="4 5">
    <name type="scientific">Citrobacter braakii</name>
    <dbReference type="NCBI Taxonomy" id="57706"/>
    <lineage>
        <taxon>Bacteria</taxon>
        <taxon>Pseudomonadati</taxon>
        <taxon>Pseudomonadota</taxon>
        <taxon>Gammaproteobacteria</taxon>
        <taxon>Enterobacterales</taxon>
        <taxon>Enterobacteriaceae</taxon>
        <taxon>Citrobacter</taxon>
        <taxon>Citrobacter freundii complex</taxon>
    </lineage>
</organism>
<evidence type="ECO:0000256" key="1">
    <source>
        <dbReference type="ARBA" id="ARBA00022741"/>
    </source>
</evidence>
<sequence>ADFFGKEARKDVNPDEAVAMGAAIQGAVLAGDVKDVLLLDVSPLTLGIETMGGVMTALIEKNTTIPTKKSQVFSTADDNQGAVTIHVLQGERKQASQNKSLGKFDLADIPPAPRG</sequence>
<dbReference type="Pfam" id="PF00012">
    <property type="entry name" value="HSP70"/>
    <property type="match status" value="1"/>
</dbReference>
<dbReference type="SUPFAM" id="SSF100920">
    <property type="entry name" value="Heat shock protein 70kD (HSP70), peptide-binding domain"/>
    <property type="match status" value="1"/>
</dbReference>
<dbReference type="InterPro" id="IPR013126">
    <property type="entry name" value="Hsp_70_fam"/>
</dbReference>